<dbReference type="OrthoDB" id="9778208at2"/>
<name>A0A1M5MQ21_9BACT</name>
<dbReference type="AlphaFoldDB" id="A0A1M5MQ21"/>
<sequence>MKQTGSQRRTTNFQKFMADNSSLRYTFNEAASIYNEARPRYPDDLFSALIDSTEISAGAKLLEIGPGTGQATKPLAEKGFDITAIELGEALAEEAKQELRDYKNIQIIKGAFEEITLPAASFDLVFAATSFHWIDPSLKFTKTHELLKKKGHLAIIHTHHISDERGDIFFNVSQSIFDRYDFTDKHRKPELPKNKDLKADDIDGRLFRLIHFKRFPIVITYSAKSFVQLLGTFSNHLAATKEVRHAFFKEIENLINDQFQGKIDKHFSMSLTVAEKL</sequence>
<dbReference type="InterPro" id="IPR051052">
    <property type="entry name" value="Diverse_substrate_MTase"/>
</dbReference>
<keyword evidence="6" id="KW-1185">Reference proteome</keyword>
<dbReference type="Proteomes" id="UP000184212">
    <property type="component" value="Unassembled WGS sequence"/>
</dbReference>
<dbReference type="STRING" id="947013.SAMN04488109_1865"/>
<dbReference type="PANTHER" id="PTHR44942">
    <property type="entry name" value="METHYLTRANSF_11 DOMAIN-CONTAINING PROTEIN"/>
    <property type="match status" value="1"/>
</dbReference>
<evidence type="ECO:0000313" key="5">
    <source>
        <dbReference type="EMBL" id="SHG79336.1"/>
    </source>
</evidence>
<dbReference type="CDD" id="cd02440">
    <property type="entry name" value="AdoMet_MTases"/>
    <property type="match status" value="1"/>
</dbReference>
<evidence type="ECO:0000313" key="6">
    <source>
        <dbReference type="Proteomes" id="UP000184212"/>
    </source>
</evidence>
<dbReference type="InterPro" id="IPR013216">
    <property type="entry name" value="Methyltransf_11"/>
</dbReference>
<dbReference type="InterPro" id="IPR029063">
    <property type="entry name" value="SAM-dependent_MTases_sf"/>
</dbReference>
<accession>A0A1M5MQ21</accession>
<dbReference type="Pfam" id="PF08241">
    <property type="entry name" value="Methyltransf_11"/>
    <property type="match status" value="1"/>
</dbReference>
<evidence type="ECO:0000256" key="3">
    <source>
        <dbReference type="ARBA" id="ARBA00022679"/>
    </source>
</evidence>
<gene>
    <name evidence="5" type="ORF">SAMN04488109_1865</name>
</gene>
<proteinExistence type="inferred from homology"/>
<dbReference type="RefSeq" id="WP_143164834.1">
    <property type="nucleotide sequence ID" value="NZ_FQWQ01000001.1"/>
</dbReference>
<dbReference type="GO" id="GO:0008757">
    <property type="term" value="F:S-adenosylmethionine-dependent methyltransferase activity"/>
    <property type="evidence" value="ECO:0007669"/>
    <property type="project" value="InterPro"/>
</dbReference>
<keyword evidence="2 5" id="KW-0489">Methyltransferase</keyword>
<dbReference type="GO" id="GO:0032259">
    <property type="term" value="P:methylation"/>
    <property type="evidence" value="ECO:0007669"/>
    <property type="project" value="UniProtKB-KW"/>
</dbReference>
<dbReference type="EMBL" id="FQWQ01000001">
    <property type="protein sequence ID" value="SHG79336.1"/>
    <property type="molecule type" value="Genomic_DNA"/>
</dbReference>
<feature type="domain" description="Methyltransferase type 11" evidence="4">
    <location>
        <begin position="62"/>
        <end position="155"/>
    </location>
</feature>
<evidence type="ECO:0000256" key="2">
    <source>
        <dbReference type="ARBA" id="ARBA00022603"/>
    </source>
</evidence>
<keyword evidence="3 5" id="KW-0808">Transferase</keyword>
<comment type="similarity">
    <text evidence="1">Belongs to the methyltransferase superfamily.</text>
</comment>
<dbReference type="SUPFAM" id="SSF53335">
    <property type="entry name" value="S-adenosyl-L-methionine-dependent methyltransferases"/>
    <property type="match status" value="1"/>
</dbReference>
<reference evidence="5 6" key="1">
    <citation type="submission" date="2016-11" db="EMBL/GenBank/DDBJ databases">
        <authorList>
            <person name="Jaros S."/>
            <person name="Januszkiewicz K."/>
            <person name="Wedrychowicz H."/>
        </authorList>
    </citation>
    <scope>NUCLEOTIDE SEQUENCE [LARGE SCALE GENOMIC DNA]</scope>
    <source>
        <strain evidence="5 6">DSM 24574</strain>
    </source>
</reference>
<protein>
    <submittedName>
        <fullName evidence="5">Methyltransferase domain-containing protein</fullName>
    </submittedName>
</protein>
<evidence type="ECO:0000259" key="4">
    <source>
        <dbReference type="Pfam" id="PF08241"/>
    </source>
</evidence>
<organism evidence="5 6">
    <name type="scientific">Chryseolinea serpens</name>
    <dbReference type="NCBI Taxonomy" id="947013"/>
    <lineage>
        <taxon>Bacteria</taxon>
        <taxon>Pseudomonadati</taxon>
        <taxon>Bacteroidota</taxon>
        <taxon>Cytophagia</taxon>
        <taxon>Cytophagales</taxon>
        <taxon>Fulvivirgaceae</taxon>
        <taxon>Chryseolinea</taxon>
    </lineage>
</organism>
<evidence type="ECO:0000256" key="1">
    <source>
        <dbReference type="ARBA" id="ARBA00008361"/>
    </source>
</evidence>
<dbReference type="Gene3D" id="3.40.50.150">
    <property type="entry name" value="Vaccinia Virus protein VP39"/>
    <property type="match status" value="1"/>
</dbReference>
<dbReference type="PANTHER" id="PTHR44942:SF4">
    <property type="entry name" value="METHYLTRANSFERASE TYPE 11 DOMAIN-CONTAINING PROTEIN"/>
    <property type="match status" value="1"/>
</dbReference>